<reference evidence="1" key="1">
    <citation type="submission" date="2021-06" db="EMBL/GenBank/DDBJ databases">
        <title>Parelaphostrongylus tenuis whole genome reference sequence.</title>
        <authorList>
            <person name="Garwood T.J."/>
            <person name="Larsen P.A."/>
            <person name="Fountain-Jones N.M."/>
            <person name="Garbe J.R."/>
            <person name="Macchietto M.G."/>
            <person name="Kania S.A."/>
            <person name="Gerhold R.W."/>
            <person name="Richards J.E."/>
            <person name="Wolf T.M."/>
        </authorList>
    </citation>
    <scope>NUCLEOTIDE SEQUENCE</scope>
    <source>
        <strain evidence="1">MNPRO001-30</strain>
        <tissue evidence="1">Meninges</tissue>
    </source>
</reference>
<evidence type="ECO:0000313" key="1">
    <source>
        <dbReference type="EMBL" id="KAJ1373533.1"/>
    </source>
</evidence>
<proteinExistence type="predicted"/>
<dbReference type="AlphaFoldDB" id="A0AAD5RCJ4"/>
<dbReference type="EMBL" id="JAHQIW010007303">
    <property type="protein sequence ID" value="KAJ1373533.1"/>
    <property type="molecule type" value="Genomic_DNA"/>
</dbReference>
<name>A0AAD5RCJ4_PARTN</name>
<protein>
    <submittedName>
        <fullName evidence="1">Uncharacterized protein</fullName>
    </submittedName>
</protein>
<evidence type="ECO:0000313" key="2">
    <source>
        <dbReference type="Proteomes" id="UP001196413"/>
    </source>
</evidence>
<organism evidence="1 2">
    <name type="scientific">Parelaphostrongylus tenuis</name>
    <name type="common">Meningeal worm</name>
    <dbReference type="NCBI Taxonomy" id="148309"/>
    <lineage>
        <taxon>Eukaryota</taxon>
        <taxon>Metazoa</taxon>
        <taxon>Ecdysozoa</taxon>
        <taxon>Nematoda</taxon>
        <taxon>Chromadorea</taxon>
        <taxon>Rhabditida</taxon>
        <taxon>Rhabditina</taxon>
        <taxon>Rhabditomorpha</taxon>
        <taxon>Strongyloidea</taxon>
        <taxon>Metastrongylidae</taxon>
        <taxon>Parelaphostrongylus</taxon>
    </lineage>
</organism>
<dbReference type="Proteomes" id="UP001196413">
    <property type="component" value="Unassembled WGS sequence"/>
</dbReference>
<keyword evidence="2" id="KW-1185">Reference proteome</keyword>
<comment type="caution">
    <text evidence="1">The sequence shown here is derived from an EMBL/GenBank/DDBJ whole genome shotgun (WGS) entry which is preliminary data.</text>
</comment>
<sequence>MNEWPVRENASEEAHMIGGAWSELHIRARTCKLYTKIFVEDASLISAEVIQAWNCDLENRAEELTLGCPMDRPNISESALFKRYC</sequence>
<accession>A0AAD5RCJ4</accession>
<gene>
    <name evidence="1" type="ORF">KIN20_035950</name>
</gene>